<organism evidence="1">
    <name type="scientific">viral metagenome</name>
    <dbReference type="NCBI Taxonomy" id="1070528"/>
    <lineage>
        <taxon>unclassified sequences</taxon>
        <taxon>metagenomes</taxon>
        <taxon>organismal metagenomes</taxon>
    </lineage>
</organism>
<reference evidence="1" key="1">
    <citation type="submission" date="2020-03" db="EMBL/GenBank/DDBJ databases">
        <title>The deep terrestrial virosphere.</title>
        <authorList>
            <person name="Holmfeldt K."/>
            <person name="Nilsson E."/>
            <person name="Simone D."/>
            <person name="Lopez-Fernandez M."/>
            <person name="Wu X."/>
            <person name="de Brujin I."/>
            <person name="Lundin D."/>
            <person name="Andersson A."/>
            <person name="Bertilsson S."/>
            <person name="Dopson M."/>
        </authorList>
    </citation>
    <scope>NUCLEOTIDE SEQUENCE</scope>
    <source>
        <strain evidence="1">MM171B01106</strain>
    </source>
</reference>
<protein>
    <submittedName>
        <fullName evidence="1">Putative capsid protein</fullName>
    </submittedName>
</protein>
<evidence type="ECO:0000313" key="1">
    <source>
        <dbReference type="EMBL" id="QJB02661.1"/>
    </source>
</evidence>
<accession>A0A6M3M486</accession>
<dbReference type="EMBL" id="MT143799">
    <property type="protein sequence ID" value="QJB02661.1"/>
    <property type="molecule type" value="Genomic_DNA"/>
</dbReference>
<dbReference type="Gene3D" id="3.90.1690.10">
    <property type="entry name" value="phage-related protein like domain"/>
    <property type="match status" value="1"/>
</dbReference>
<dbReference type="AlphaFoldDB" id="A0A6M3M486"/>
<gene>
    <name evidence="1" type="ORF">MM171B01106_0008</name>
</gene>
<dbReference type="InterPro" id="IPR053738">
    <property type="entry name" value="Lambda_capsid_assembly"/>
</dbReference>
<sequence>MPEPTGSDLHIDTFLSNLSIGFLNLPSAYIADLVFPVVHTAKQSDKYAIYNKYDWFRDEAQLRAPLAETAGGGWGLETPGTFFCNEWGYHSDVADEDIDNADEVFHMEEDATAYVIEKLRLSRERRWATNYFGIDIWDKDLEGQTDTPGTDEFLVWDDASSTPIEDIEDAKAIIKGVTGLMPNTFVVAERVHQTLKNHLDVVDRFKYTQAGIITEQLLARVFGIDRYMVAGAVYALSPEGSETMAYALTQYDALLVYSAPRPNRRHPSGGYTFRWNRPILRGMSGDRLEATIRKFRLEKQRGTRIEGGVFEDQKLVATECGVYFHNCIAAGRTITS</sequence>
<name>A0A6M3M486_9ZZZZ</name>
<proteinExistence type="predicted"/>